<protein>
    <submittedName>
        <fullName evidence="2">Hint domain-containing protein</fullName>
    </submittedName>
</protein>
<dbReference type="Proteomes" id="UP000244224">
    <property type="component" value="Unassembled WGS sequence"/>
</dbReference>
<dbReference type="OrthoDB" id="6305173at2"/>
<accession>A0A2T6B6A0</accession>
<dbReference type="RefSeq" id="WP_108128143.1">
    <property type="nucleotide sequence ID" value="NZ_QBKP01000003.1"/>
</dbReference>
<evidence type="ECO:0000313" key="2">
    <source>
        <dbReference type="EMBL" id="PTX51575.1"/>
    </source>
</evidence>
<evidence type="ECO:0000259" key="1">
    <source>
        <dbReference type="Pfam" id="PF13403"/>
    </source>
</evidence>
<dbReference type="AlphaFoldDB" id="A0A2T6B6A0"/>
<keyword evidence="3" id="KW-1185">Reference proteome</keyword>
<dbReference type="SUPFAM" id="SSF51294">
    <property type="entry name" value="Hedgehog/intein (Hint) domain"/>
    <property type="match status" value="1"/>
</dbReference>
<gene>
    <name evidence="2" type="ORF">C8N34_10376</name>
</gene>
<dbReference type="SUPFAM" id="SSF49785">
    <property type="entry name" value="Galactose-binding domain-like"/>
    <property type="match status" value="1"/>
</dbReference>
<proteinExistence type="predicted"/>
<dbReference type="Gene3D" id="2.170.16.10">
    <property type="entry name" value="Hedgehog/Intein (Hint) domain"/>
    <property type="match status" value="1"/>
</dbReference>
<evidence type="ECO:0000313" key="3">
    <source>
        <dbReference type="Proteomes" id="UP000244224"/>
    </source>
</evidence>
<reference evidence="2 3" key="1">
    <citation type="submission" date="2018-04" db="EMBL/GenBank/DDBJ databases">
        <title>Genomic Encyclopedia of Archaeal and Bacterial Type Strains, Phase II (KMG-II): from individual species to whole genera.</title>
        <authorList>
            <person name="Goeker M."/>
        </authorList>
    </citation>
    <scope>NUCLEOTIDE SEQUENCE [LARGE SCALE GENOMIC DNA]</scope>
    <source>
        <strain evidence="2 3">DSM 21823</strain>
    </source>
</reference>
<dbReference type="Pfam" id="PF13403">
    <property type="entry name" value="Hint_2"/>
    <property type="match status" value="1"/>
</dbReference>
<dbReference type="InterPro" id="IPR028992">
    <property type="entry name" value="Hedgehog/Intein_dom"/>
</dbReference>
<comment type="caution">
    <text evidence="2">The sequence shown here is derived from an EMBL/GenBank/DDBJ whole genome shotgun (WGS) entry which is preliminary data.</text>
</comment>
<name>A0A2T6B6A0_9RHOB</name>
<dbReference type="InterPro" id="IPR036844">
    <property type="entry name" value="Hint_dom_sf"/>
</dbReference>
<dbReference type="EMBL" id="QBKP01000003">
    <property type="protein sequence ID" value="PTX51575.1"/>
    <property type="molecule type" value="Genomic_DNA"/>
</dbReference>
<feature type="domain" description="Hedgehog/Intein (Hint)" evidence="1">
    <location>
        <begin position="158"/>
        <end position="304"/>
    </location>
</feature>
<dbReference type="InterPro" id="IPR008979">
    <property type="entry name" value="Galactose-bd-like_sf"/>
</dbReference>
<sequence length="350" mass="37740">MAPNQLIQNGSFSAGSTSWTGTDIELNPYTSYGVSGGSNPSAGTVTEMDGRSGYRTVLQQTVTVARDGQTGTFSFDTALRSALTGNPSSGAYNVQIINATTGSVILSHTISPTSTTWVNQSYTVTFPSAGNYIVRFNEAASGADDSLGSVLDNVSLLVCFVAGARIRAETGMVPVEAVEPGMRIWTADHGLQTVRWSGQRRISQAQQRATPALRPVIFEPGTLGEGQPAHRLRVSQQHRMCLRDWRSQLYFGESEVLVPAKALIDGKGIRLAKPEQAVTYVHFLFDRHEIVEVEGCLAESFLPTGLSLGGVEEAAREEILRLFPQLRQQRNIIDSARPVLSAREAAVLAA</sequence>
<dbReference type="Gene3D" id="2.60.120.260">
    <property type="entry name" value="Galactose-binding domain-like"/>
    <property type="match status" value="1"/>
</dbReference>
<organism evidence="2 3">
    <name type="scientific">Gemmobacter caeni</name>
    <dbReference type="NCBI Taxonomy" id="589035"/>
    <lineage>
        <taxon>Bacteria</taxon>
        <taxon>Pseudomonadati</taxon>
        <taxon>Pseudomonadota</taxon>
        <taxon>Alphaproteobacteria</taxon>
        <taxon>Rhodobacterales</taxon>
        <taxon>Paracoccaceae</taxon>
        <taxon>Gemmobacter</taxon>
    </lineage>
</organism>